<accession>X1BR34</accession>
<dbReference type="AlphaFoldDB" id="X1BR34"/>
<gene>
    <name evidence="1" type="ORF">S01H4_28251</name>
</gene>
<comment type="caution">
    <text evidence="1">The sequence shown here is derived from an EMBL/GenBank/DDBJ whole genome shotgun (WGS) entry which is preliminary data.</text>
</comment>
<proteinExistence type="predicted"/>
<evidence type="ECO:0000313" key="1">
    <source>
        <dbReference type="EMBL" id="GAG83627.1"/>
    </source>
</evidence>
<reference evidence="1" key="1">
    <citation type="journal article" date="2014" name="Front. Microbiol.">
        <title>High frequency of phylogenetically diverse reductive dehalogenase-homologous genes in deep subseafloor sedimentary metagenomes.</title>
        <authorList>
            <person name="Kawai M."/>
            <person name="Futagami T."/>
            <person name="Toyoda A."/>
            <person name="Takaki Y."/>
            <person name="Nishi S."/>
            <person name="Hori S."/>
            <person name="Arai W."/>
            <person name="Tsubouchi T."/>
            <person name="Morono Y."/>
            <person name="Uchiyama I."/>
            <person name="Ito T."/>
            <person name="Fujiyama A."/>
            <person name="Inagaki F."/>
            <person name="Takami H."/>
        </authorList>
    </citation>
    <scope>NUCLEOTIDE SEQUENCE</scope>
    <source>
        <strain evidence="1">Expedition CK06-06</strain>
    </source>
</reference>
<organism evidence="1">
    <name type="scientific">marine sediment metagenome</name>
    <dbReference type="NCBI Taxonomy" id="412755"/>
    <lineage>
        <taxon>unclassified sequences</taxon>
        <taxon>metagenomes</taxon>
        <taxon>ecological metagenomes</taxon>
    </lineage>
</organism>
<protein>
    <submittedName>
        <fullName evidence="1">Uncharacterized protein</fullName>
    </submittedName>
</protein>
<sequence length="100" mass="10617">LDAKFVRTSGLMQVDSIITDSILDVRQVLQAAGITYPLQINLKDGYDLTAGDGVSKLALKSAASIMALSAKVFGTVGSSNPKQNTTINKISIFIITPYVN</sequence>
<dbReference type="EMBL" id="BART01013996">
    <property type="protein sequence ID" value="GAG83627.1"/>
    <property type="molecule type" value="Genomic_DNA"/>
</dbReference>
<name>X1BR34_9ZZZZ</name>
<feature type="non-terminal residue" evidence="1">
    <location>
        <position position="1"/>
    </location>
</feature>